<accession>A0A8B7BRH3</accession>
<dbReference type="PANTHER" id="PTHR37227">
    <property type="entry name" value="OS01G0219000 PROTEIN"/>
    <property type="match status" value="1"/>
</dbReference>
<organism evidence="1 2">
    <name type="scientific">Phoenix dactylifera</name>
    <name type="common">Date palm</name>
    <dbReference type="NCBI Taxonomy" id="42345"/>
    <lineage>
        <taxon>Eukaryota</taxon>
        <taxon>Viridiplantae</taxon>
        <taxon>Streptophyta</taxon>
        <taxon>Embryophyta</taxon>
        <taxon>Tracheophyta</taxon>
        <taxon>Spermatophyta</taxon>
        <taxon>Magnoliopsida</taxon>
        <taxon>Liliopsida</taxon>
        <taxon>Arecaceae</taxon>
        <taxon>Coryphoideae</taxon>
        <taxon>Phoeniceae</taxon>
        <taxon>Phoenix</taxon>
    </lineage>
</organism>
<dbReference type="GeneID" id="103702978"/>
<dbReference type="OrthoDB" id="17536at2759"/>
<keyword evidence="1" id="KW-1185">Reference proteome</keyword>
<reference evidence="2" key="2">
    <citation type="submission" date="2025-08" db="UniProtKB">
        <authorList>
            <consortium name="RefSeq"/>
        </authorList>
    </citation>
    <scope>IDENTIFICATION</scope>
    <source>
        <tissue evidence="2">Young leaves</tissue>
    </source>
</reference>
<evidence type="ECO:0000313" key="2">
    <source>
        <dbReference type="RefSeq" id="XP_008783874.2"/>
    </source>
</evidence>
<gene>
    <name evidence="2" type="primary">LOC103702978</name>
</gene>
<dbReference type="KEGG" id="pda:103702978"/>
<dbReference type="PANTHER" id="PTHR37227:SF2">
    <property type="entry name" value="OS01G0219000 PROTEIN"/>
    <property type="match status" value="1"/>
</dbReference>
<dbReference type="Proteomes" id="UP000228380">
    <property type="component" value="Chromosome 8"/>
</dbReference>
<reference evidence="1" key="1">
    <citation type="journal article" date="2019" name="Nat. Commun.">
        <title>Genome-wide association mapping of date palm fruit traits.</title>
        <authorList>
            <person name="Hazzouri K.M."/>
            <person name="Gros-Balthazard M."/>
            <person name="Flowers J.M."/>
            <person name="Copetti D."/>
            <person name="Lemansour A."/>
            <person name="Lebrun M."/>
            <person name="Masmoudi K."/>
            <person name="Ferrand S."/>
            <person name="Dhar M.I."/>
            <person name="Fresquez Z.A."/>
            <person name="Rosas U."/>
            <person name="Zhang J."/>
            <person name="Talag J."/>
            <person name="Lee S."/>
            <person name="Kudrna D."/>
            <person name="Powell R.F."/>
            <person name="Leitch I.J."/>
            <person name="Krueger R.R."/>
            <person name="Wing R.A."/>
            <person name="Amiri K.M.A."/>
            <person name="Purugganan M.D."/>
        </authorList>
    </citation>
    <scope>NUCLEOTIDE SEQUENCE [LARGE SCALE GENOMIC DNA]</scope>
    <source>
        <strain evidence="1">cv. Khalas</strain>
    </source>
</reference>
<dbReference type="RefSeq" id="XP_008783874.2">
    <property type="nucleotide sequence ID" value="XM_008785652.4"/>
</dbReference>
<sequence>MEDVLTETPPPSRFFQDDLDNFAAPSPPVPSPFLLLNHTPNPNLLRPSLLVIAISAPSISLLHRIPHKTLIGTLILPEIPLSGNSLAPSPRDRSCNIYAVDRPAPSPPAVLVSVQYPVTAERSRAVAKSLLGEIRAETVLILDSVRSQNYRERLAVDEALAFKLETSEQRRGGDPAVVQGVEHLPSGSVMDGLGAAILGECQMRKVKGTLLATWPDNGRPPVAPLLRSLLQGLGFEVGGVEGEENFAGFGVSSRYDSDLYT</sequence>
<evidence type="ECO:0000313" key="1">
    <source>
        <dbReference type="Proteomes" id="UP000228380"/>
    </source>
</evidence>
<dbReference type="AlphaFoldDB" id="A0A8B7BRH3"/>
<protein>
    <submittedName>
        <fullName evidence="2">Uncharacterized protein LOC103702978</fullName>
    </submittedName>
</protein>
<proteinExistence type="predicted"/>
<name>A0A8B7BRH3_PHODC</name>